<feature type="region of interest" description="Disordered" evidence="1">
    <location>
        <begin position="17"/>
        <end position="44"/>
    </location>
</feature>
<sequence length="206" mass="22479">TVNNPSIIVYIGLAMAGSPKKSPSSARKDRVAKSPSPSRGRKRHQYLPCPFVNRVIPNLSATPCLEALEFYKSAFGATIVYEPIMSGDKVMHSGITVEGCAIFLSDHFAEWGPARPTSLTVYVDDADAAFATAVKAGATSKVEVNDAFWGDRMGMVVDPYGHTWTLCSKMEELTTEELVKRSRKFCETGDMKCENATTSKKAKSDK</sequence>
<dbReference type="PROSITE" id="PS51819">
    <property type="entry name" value="VOC"/>
    <property type="match status" value="1"/>
</dbReference>
<accession>A0A0H5R574</accession>
<dbReference type="PANTHER" id="PTHR34109:SF1">
    <property type="entry name" value="VOC DOMAIN-CONTAINING PROTEIN"/>
    <property type="match status" value="1"/>
</dbReference>
<feature type="non-terminal residue" evidence="3">
    <location>
        <position position="1"/>
    </location>
</feature>
<evidence type="ECO:0000259" key="2">
    <source>
        <dbReference type="PROSITE" id="PS51819"/>
    </source>
</evidence>
<name>A0A0H5R574_9EUKA</name>
<proteinExistence type="predicted"/>
<dbReference type="PANTHER" id="PTHR34109">
    <property type="entry name" value="BNAUNNG04460D PROTEIN-RELATED"/>
    <property type="match status" value="1"/>
</dbReference>
<dbReference type="InterPro" id="IPR029068">
    <property type="entry name" value="Glyas_Bleomycin-R_OHBP_Dase"/>
</dbReference>
<feature type="domain" description="VOC" evidence="2">
    <location>
        <begin position="51"/>
        <end position="169"/>
    </location>
</feature>
<dbReference type="Gene3D" id="3.10.180.10">
    <property type="entry name" value="2,3-Dihydroxybiphenyl 1,2-Dioxygenase, domain 1"/>
    <property type="match status" value="1"/>
</dbReference>
<organism evidence="3">
    <name type="scientific">Spongospora subterranea</name>
    <dbReference type="NCBI Taxonomy" id="70186"/>
    <lineage>
        <taxon>Eukaryota</taxon>
        <taxon>Sar</taxon>
        <taxon>Rhizaria</taxon>
        <taxon>Endomyxa</taxon>
        <taxon>Phytomyxea</taxon>
        <taxon>Plasmodiophorida</taxon>
        <taxon>Plasmodiophoridae</taxon>
        <taxon>Spongospora</taxon>
    </lineage>
</organism>
<evidence type="ECO:0000313" key="3">
    <source>
        <dbReference type="EMBL" id="CRZ08957.1"/>
    </source>
</evidence>
<dbReference type="EMBL" id="HACM01008515">
    <property type="protein sequence ID" value="CRZ08957.1"/>
    <property type="molecule type" value="Transcribed_RNA"/>
</dbReference>
<evidence type="ECO:0000256" key="1">
    <source>
        <dbReference type="SAM" id="MobiDB-lite"/>
    </source>
</evidence>
<protein>
    <recommendedName>
        <fullName evidence="2">VOC domain-containing protein</fullName>
    </recommendedName>
</protein>
<dbReference type="AlphaFoldDB" id="A0A0H5R574"/>
<reference evidence="3" key="1">
    <citation type="submission" date="2015-04" db="EMBL/GenBank/DDBJ databases">
        <title>The genome sequence of the plant pathogenic Rhizarian Plasmodiophora brassicae reveals insights in its biotrophic life cycle and the origin of chitin synthesis.</title>
        <authorList>
            <person name="Schwelm A."/>
            <person name="Fogelqvist J."/>
            <person name="Knaust A."/>
            <person name="Julke S."/>
            <person name="Lilja T."/>
            <person name="Dhandapani V."/>
            <person name="Bonilla-Rosso G."/>
            <person name="Karlsson M."/>
            <person name="Shevchenko A."/>
            <person name="Choi S.R."/>
            <person name="Kim H.G."/>
            <person name="Park J.Y."/>
            <person name="Lim Y.P."/>
            <person name="Ludwig-Muller J."/>
            <person name="Dixelius C."/>
        </authorList>
    </citation>
    <scope>NUCLEOTIDE SEQUENCE</scope>
    <source>
        <tissue evidence="3">Potato root galls</tissue>
    </source>
</reference>
<dbReference type="Pfam" id="PF00903">
    <property type="entry name" value="Glyoxalase"/>
    <property type="match status" value="1"/>
</dbReference>
<dbReference type="InterPro" id="IPR004360">
    <property type="entry name" value="Glyas_Fos-R_dOase_dom"/>
</dbReference>
<dbReference type="SUPFAM" id="SSF54593">
    <property type="entry name" value="Glyoxalase/Bleomycin resistance protein/Dihydroxybiphenyl dioxygenase"/>
    <property type="match status" value="1"/>
</dbReference>
<dbReference type="InterPro" id="IPR037523">
    <property type="entry name" value="VOC_core"/>
</dbReference>